<evidence type="ECO:0000313" key="2">
    <source>
        <dbReference type="Proteomes" id="UP000728032"/>
    </source>
</evidence>
<reference evidence="1" key="1">
    <citation type="submission" date="2020-11" db="EMBL/GenBank/DDBJ databases">
        <authorList>
            <person name="Tran Van P."/>
        </authorList>
    </citation>
    <scope>NUCLEOTIDE SEQUENCE</scope>
</reference>
<dbReference type="Proteomes" id="UP000728032">
    <property type="component" value="Unassembled WGS sequence"/>
</dbReference>
<protein>
    <submittedName>
        <fullName evidence="1">Uncharacterized protein</fullName>
    </submittedName>
</protein>
<dbReference type="AlphaFoldDB" id="A0A7R9QRD2"/>
<dbReference type="EMBL" id="OC923633">
    <property type="protein sequence ID" value="CAD7654981.1"/>
    <property type="molecule type" value="Genomic_DNA"/>
</dbReference>
<evidence type="ECO:0000313" key="1">
    <source>
        <dbReference type="EMBL" id="CAD7654981.1"/>
    </source>
</evidence>
<feature type="non-terminal residue" evidence="1">
    <location>
        <position position="126"/>
    </location>
</feature>
<sequence length="126" mass="13894">PKSIEFGVDINCGQTVGDVHKRQLSPSGHETSGANLARGQFHKAIASSSYPNFVLTTYTYFLSLTILYTSHQQNNTPLSTVFTHDTTPVVSQVVAKPQPSHQTLHHFSHTLIDSLPNAVKYLAYLQ</sequence>
<keyword evidence="2" id="KW-1185">Reference proteome</keyword>
<organism evidence="1">
    <name type="scientific">Oppiella nova</name>
    <dbReference type="NCBI Taxonomy" id="334625"/>
    <lineage>
        <taxon>Eukaryota</taxon>
        <taxon>Metazoa</taxon>
        <taxon>Ecdysozoa</taxon>
        <taxon>Arthropoda</taxon>
        <taxon>Chelicerata</taxon>
        <taxon>Arachnida</taxon>
        <taxon>Acari</taxon>
        <taxon>Acariformes</taxon>
        <taxon>Sarcoptiformes</taxon>
        <taxon>Oribatida</taxon>
        <taxon>Brachypylina</taxon>
        <taxon>Oppioidea</taxon>
        <taxon>Oppiidae</taxon>
        <taxon>Oppiella</taxon>
    </lineage>
</organism>
<name>A0A7R9QRD2_9ACAR</name>
<gene>
    <name evidence="1" type="ORF">ONB1V03_LOCUS11626</name>
</gene>
<proteinExistence type="predicted"/>
<accession>A0A7R9QRD2</accession>
<dbReference type="EMBL" id="CAJPVJ010008808">
    <property type="protein sequence ID" value="CAG2172168.1"/>
    <property type="molecule type" value="Genomic_DNA"/>
</dbReference>